<feature type="region of interest" description="Disordered" evidence="1">
    <location>
        <begin position="1"/>
        <end position="60"/>
    </location>
</feature>
<accession>A0A3A6PN08</accession>
<dbReference type="OrthoDB" id="240542at2157"/>
<proteinExistence type="predicted"/>
<feature type="domain" description="DUF8160" evidence="2">
    <location>
        <begin position="1"/>
        <end position="134"/>
    </location>
</feature>
<evidence type="ECO:0000259" key="2">
    <source>
        <dbReference type="Pfam" id="PF26492"/>
    </source>
</evidence>
<dbReference type="InterPro" id="IPR058474">
    <property type="entry name" value="DUF8160"/>
</dbReference>
<name>A0A3A6PN08_9EURY</name>
<keyword evidence="4" id="KW-1185">Reference proteome</keyword>
<feature type="compositionally biased region" description="Acidic residues" evidence="1">
    <location>
        <begin position="14"/>
        <end position="26"/>
    </location>
</feature>
<gene>
    <name evidence="3" type="ORF">DM826_07945</name>
</gene>
<reference evidence="3 4" key="1">
    <citation type="submission" date="2018-06" db="EMBL/GenBank/DDBJ databases">
        <title>Halonotius sp. F13-13 a new haloarchaeeon isolated from a solar saltern from Isla Cristina, Huelva, Spain.</title>
        <authorList>
            <person name="Duran-Viseras A."/>
            <person name="Sanchez-Porro C."/>
            <person name="Ventosa A."/>
        </authorList>
    </citation>
    <scope>NUCLEOTIDE SEQUENCE [LARGE SCALE GENOMIC DNA]</scope>
    <source>
        <strain evidence="3 4">F13-13</strain>
    </source>
</reference>
<dbReference type="RefSeq" id="WP_120102875.1">
    <property type="nucleotide sequence ID" value="NZ_QKNY01000012.1"/>
</dbReference>
<dbReference type="Pfam" id="PF26492">
    <property type="entry name" value="DUF8160"/>
    <property type="match status" value="1"/>
</dbReference>
<organism evidence="3 4">
    <name type="scientific">Halonotius aquaticus</name>
    <dbReference type="NCBI Taxonomy" id="2216978"/>
    <lineage>
        <taxon>Archaea</taxon>
        <taxon>Methanobacteriati</taxon>
        <taxon>Methanobacteriota</taxon>
        <taxon>Stenosarchaea group</taxon>
        <taxon>Halobacteria</taxon>
        <taxon>Halobacteriales</taxon>
        <taxon>Haloferacaceae</taxon>
        <taxon>Halonotius</taxon>
    </lineage>
</organism>
<evidence type="ECO:0000313" key="4">
    <source>
        <dbReference type="Proteomes" id="UP000276588"/>
    </source>
</evidence>
<evidence type="ECO:0000256" key="1">
    <source>
        <dbReference type="SAM" id="MobiDB-lite"/>
    </source>
</evidence>
<feature type="compositionally biased region" description="Low complexity" evidence="1">
    <location>
        <begin position="27"/>
        <end position="51"/>
    </location>
</feature>
<sequence>MSDGWGDASGIEGNYEDEDDEADSGETSEVSETVETGSSTETPEMTSTSETNVTSKTKMNIKEEWNGRTIYIPDDVLDEMEDTYLESQLKLRKAGQDEFKKNRHFYPLLVQFGVEGLSEADAEEIQARLANIGDSNTSDN</sequence>
<dbReference type="AlphaFoldDB" id="A0A3A6PN08"/>
<protein>
    <recommendedName>
        <fullName evidence="2">DUF8160 domain-containing protein</fullName>
    </recommendedName>
</protein>
<evidence type="ECO:0000313" key="3">
    <source>
        <dbReference type="EMBL" id="RJX42922.1"/>
    </source>
</evidence>
<comment type="caution">
    <text evidence="3">The sequence shown here is derived from an EMBL/GenBank/DDBJ whole genome shotgun (WGS) entry which is preliminary data.</text>
</comment>
<dbReference type="Proteomes" id="UP000276588">
    <property type="component" value="Unassembled WGS sequence"/>
</dbReference>
<dbReference type="EMBL" id="QKNY01000012">
    <property type="protein sequence ID" value="RJX42922.1"/>
    <property type="molecule type" value="Genomic_DNA"/>
</dbReference>